<reference evidence="2" key="1">
    <citation type="submission" date="2011-08" db="EMBL/GenBank/DDBJ databases">
        <authorList>
            <person name="Rombauts S."/>
        </authorList>
    </citation>
    <scope>NUCLEOTIDE SEQUENCE</scope>
    <source>
        <strain evidence="2">London</strain>
    </source>
</reference>
<evidence type="ECO:0000313" key="1">
    <source>
        <dbReference type="EnsemblMetazoa" id="tetur06g02090.1"/>
    </source>
</evidence>
<organism evidence="1 2">
    <name type="scientific">Tetranychus urticae</name>
    <name type="common">Two-spotted spider mite</name>
    <dbReference type="NCBI Taxonomy" id="32264"/>
    <lineage>
        <taxon>Eukaryota</taxon>
        <taxon>Metazoa</taxon>
        <taxon>Ecdysozoa</taxon>
        <taxon>Arthropoda</taxon>
        <taxon>Chelicerata</taxon>
        <taxon>Arachnida</taxon>
        <taxon>Acari</taxon>
        <taxon>Acariformes</taxon>
        <taxon>Trombidiformes</taxon>
        <taxon>Prostigmata</taxon>
        <taxon>Eleutherengona</taxon>
        <taxon>Raphignathae</taxon>
        <taxon>Tetranychoidea</taxon>
        <taxon>Tetranychidae</taxon>
        <taxon>Tetranychus</taxon>
    </lineage>
</organism>
<dbReference type="HOGENOM" id="CLU_3411001_0_0_1"/>
<evidence type="ECO:0000313" key="2">
    <source>
        <dbReference type="Proteomes" id="UP000015104"/>
    </source>
</evidence>
<name>T1K6X6_TETUR</name>
<dbReference type="Proteomes" id="UP000015104">
    <property type="component" value="Unassembled WGS sequence"/>
</dbReference>
<accession>T1K6X6</accession>
<reference evidence="1" key="2">
    <citation type="submission" date="2015-06" db="UniProtKB">
        <authorList>
            <consortium name="EnsemblMetazoa"/>
        </authorList>
    </citation>
    <scope>IDENTIFICATION</scope>
</reference>
<protein>
    <submittedName>
        <fullName evidence="1">Uncharacterized protein</fullName>
    </submittedName>
</protein>
<dbReference type="EnsemblMetazoa" id="tetur06g02090.1">
    <property type="protein sequence ID" value="tetur06g02090.1"/>
    <property type="gene ID" value="tetur06g02090"/>
</dbReference>
<proteinExistence type="predicted"/>
<dbReference type="AlphaFoldDB" id="T1K6X6"/>
<sequence>METMNSNRCMPNFQLKSSMHLGEGPLWCS</sequence>
<keyword evidence="2" id="KW-1185">Reference proteome</keyword>
<dbReference type="EMBL" id="CAEY01001797">
    <property type="status" value="NOT_ANNOTATED_CDS"/>
    <property type="molecule type" value="Genomic_DNA"/>
</dbReference>